<dbReference type="RefSeq" id="XP_007706717.1">
    <property type="nucleotide sequence ID" value="XM_007708527.1"/>
</dbReference>
<accession>W6YN92</accession>
<dbReference type="KEGG" id="bze:COCCADRAFT_32037"/>
<dbReference type="GeneID" id="19147104"/>
<protein>
    <submittedName>
        <fullName evidence="1">Uncharacterized protein</fullName>
    </submittedName>
</protein>
<evidence type="ECO:0000313" key="2">
    <source>
        <dbReference type="Proteomes" id="UP000053841"/>
    </source>
</evidence>
<organism evidence="1 2">
    <name type="scientific">Cochliobolus carbonum (strain 26-R-13)</name>
    <name type="common">Maize leaf spot fungus</name>
    <name type="synonym">Bipolaris zeicola</name>
    <dbReference type="NCBI Taxonomy" id="930089"/>
    <lineage>
        <taxon>Eukaryota</taxon>
        <taxon>Fungi</taxon>
        <taxon>Dikarya</taxon>
        <taxon>Ascomycota</taxon>
        <taxon>Pezizomycotina</taxon>
        <taxon>Dothideomycetes</taxon>
        <taxon>Pleosporomycetidae</taxon>
        <taxon>Pleosporales</taxon>
        <taxon>Pleosporineae</taxon>
        <taxon>Pleosporaceae</taxon>
        <taxon>Bipolaris</taxon>
    </lineage>
</organism>
<reference evidence="1 2" key="1">
    <citation type="journal article" date="2013" name="PLoS Genet.">
        <title>Comparative genome structure, secondary metabolite, and effector coding capacity across Cochliobolus pathogens.</title>
        <authorList>
            <person name="Condon B.J."/>
            <person name="Leng Y."/>
            <person name="Wu D."/>
            <person name="Bushley K.E."/>
            <person name="Ohm R.A."/>
            <person name="Otillar R."/>
            <person name="Martin J."/>
            <person name="Schackwitz W."/>
            <person name="Grimwood J."/>
            <person name="MohdZainudin N."/>
            <person name="Xue C."/>
            <person name="Wang R."/>
            <person name="Manning V.A."/>
            <person name="Dhillon B."/>
            <person name="Tu Z.J."/>
            <person name="Steffenson B.J."/>
            <person name="Salamov A."/>
            <person name="Sun H."/>
            <person name="Lowry S."/>
            <person name="LaButti K."/>
            <person name="Han J."/>
            <person name="Copeland A."/>
            <person name="Lindquist E."/>
            <person name="Barry K."/>
            <person name="Schmutz J."/>
            <person name="Baker S.E."/>
            <person name="Ciuffetti L.M."/>
            <person name="Grigoriev I.V."/>
            <person name="Zhong S."/>
            <person name="Turgeon B.G."/>
        </authorList>
    </citation>
    <scope>NUCLEOTIDE SEQUENCE [LARGE SCALE GENOMIC DNA]</scope>
    <source>
        <strain evidence="1 2">26-R-13</strain>
    </source>
</reference>
<dbReference type="EMBL" id="KI964539">
    <property type="protein sequence ID" value="EUC38993.1"/>
    <property type="molecule type" value="Genomic_DNA"/>
</dbReference>
<sequence>MTVLFIDFSQRLEEYSDHRLGSLGQSMCLLDPFVGDILIAGMTHCHISIMYEWTVRAMNFACIGRCASASAPGQLVEFTGQDHDRIHHTDGWSFRSFFGSFEYFDHPSWIGLPRRAVMSAQVVASTPWKDHTRYFGWSGVYIALHESSCLW</sequence>
<keyword evidence="2" id="KW-1185">Reference proteome</keyword>
<gene>
    <name evidence="1" type="ORF">COCCADRAFT_32037</name>
</gene>
<dbReference type="Proteomes" id="UP000053841">
    <property type="component" value="Unassembled WGS sequence"/>
</dbReference>
<dbReference type="OrthoDB" id="3692737at2759"/>
<dbReference type="HOGENOM" id="CLU_1731139_0_0_1"/>
<evidence type="ECO:0000313" key="1">
    <source>
        <dbReference type="EMBL" id="EUC38993.1"/>
    </source>
</evidence>
<name>W6YN92_COCC2</name>
<proteinExistence type="predicted"/>
<dbReference type="AlphaFoldDB" id="W6YN92"/>